<dbReference type="GO" id="GO:0000978">
    <property type="term" value="F:RNA polymerase II cis-regulatory region sequence-specific DNA binding"/>
    <property type="evidence" value="ECO:0007669"/>
    <property type="project" value="TreeGrafter"/>
</dbReference>
<dbReference type="Gene3D" id="3.30.50.10">
    <property type="entry name" value="Erythroid Transcription Factor GATA-1, subunit A"/>
    <property type="match status" value="1"/>
</dbReference>
<accession>A0A818YP42</accession>
<dbReference type="InterPro" id="IPR000536">
    <property type="entry name" value="Nucl_hrmn_rcpt_lig-bd"/>
</dbReference>
<evidence type="ECO:0000256" key="9">
    <source>
        <dbReference type="ARBA" id="ARBA00023242"/>
    </source>
</evidence>
<dbReference type="InterPro" id="IPR001628">
    <property type="entry name" value="Znf_hrmn_rcpt"/>
</dbReference>
<feature type="domain" description="Nuclear receptor" evidence="10">
    <location>
        <begin position="50"/>
        <end position="125"/>
    </location>
</feature>
<evidence type="ECO:0000256" key="2">
    <source>
        <dbReference type="ARBA" id="ARBA00022723"/>
    </source>
</evidence>
<dbReference type="Gene3D" id="1.10.565.10">
    <property type="entry name" value="Retinoid X Receptor"/>
    <property type="match status" value="1"/>
</dbReference>
<keyword evidence="4" id="KW-0862">Zinc</keyword>
<evidence type="ECO:0000256" key="6">
    <source>
        <dbReference type="ARBA" id="ARBA00023125"/>
    </source>
</evidence>
<dbReference type="PROSITE" id="PS51030">
    <property type="entry name" value="NUCLEAR_REC_DBD_2"/>
    <property type="match status" value="1"/>
</dbReference>
<dbReference type="SUPFAM" id="SSF57716">
    <property type="entry name" value="Glucocorticoid receptor-like (DNA-binding domain)"/>
    <property type="match status" value="1"/>
</dbReference>
<organism evidence="12 13">
    <name type="scientific">Rotaria socialis</name>
    <dbReference type="NCBI Taxonomy" id="392032"/>
    <lineage>
        <taxon>Eukaryota</taxon>
        <taxon>Metazoa</taxon>
        <taxon>Spiralia</taxon>
        <taxon>Gnathifera</taxon>
        <taxon>Rotifera</taxon>
        <taxon>Eurotatoria</taxon>
        <taxon>Bdelloidea</taxon>
        <taxon>Philodinida</taxon>
        <taxon>Philodinidae</taxon>
        <taxon>Rotaria</taxon>
    </lineage>
</organism>
<sequence length="570" mass="65976">MALSCSTVQTSVVPYQFQQGEQQCNSLNRQHELSLINDDKQFKKAESFPFGKCRICRDIATGVHYGVITCEGCKGFFKRCISRGISNRCLSGNKCTVSTDTRNRCKSCRFRRCIEQGMSMNSVKMGRIPKKVKEKALRYHKKYQEQNTHIQQVRNEKIIISNDVFDWSSSDQITQSTSSSLSMNNYNTDTQATNEQNPDRFHDTPAVKKTGFILELSLLPKQSFDRMNAFDLAIKLGNNFNHNLSLLCLPQIFCSLSVSKDWANSANYNNDLSIRTSTNNNYMTVAKYISKINENSLIDTVVNCELNYSKNILPTMKHILPRLCQPYLIFELDFEIMSVFRYIRWKVFQSYLKNTNRVQRHSQEMFRLTSRGFTRYSNIDPTYEEMWNGVQASIAAHVNELLAFAQQMPGLNELNQSDFAKILNIRIYDFWMILNYLLFYNGETYIMTPDGLQYTRYFMNQLIGKTTTDALHDFAKSLHALNITQVEHSLIMALVMCQPDQQLEDQESIHVVNHCYMYALYVQLCSTRAENKAKILFDNILEIIGRITYINELCNQNIGKIVMDKTISNE</sequence>
<evidence type="ECO:0000256" key="1">
    <source>
        <dbReference type="ARBA" id="ARBA00004123"/>
    </source>
</evidence>
<evidence type="ECO:0000259" key="10">
    <source>
        <dbReference type="PROSITE" id="PS51030"/>
    </source>
</evidence>
<keyword evidence="6" id="KW-0238">DNA-binding</keyword>
<feature type="domain" description="NR LBD" evidence="11">
    <location>
        <begin position="350"/>
        <end position="570"/>
    </location>
</feature>
<dbReference type="GO" id="GO:0008270">
    <property type="term" value="F:zinc ion binding"/>
    <property type="evidence" value="ECO:0007669"/>
    <property type="project" value="UniProtKB-KW"/>
</dbReference>
<dbReference type="InterPro" id="IPR013088">
    <property type="entry name" value="Znf_NHR/GATA"/>
</dbReference>
<keyword evidence="5" id="KW-0805">Transcription regulation</keyword>
<protein>
    <submittedName>
        <fullName evidence="12">Uncharacterized protein</fullName>
    </submittedName>
</protein>
<evidence type="ECO:0000256" key="8">
    <source>
        <dbReference type="ARBA" id="ARBA00023170"/>
    </source>
</evidence>
<dbReference type="PANTHER" id="PTHR45805:SF2">
    <property type="entry name" value="NUCLEAR HORMONE RECEPTOR HR3-RELATED"/>
    <property type="match status" value="1"/>
</dbReference>
<comment type="subcellular location">
    <subcellularLocation>
        <location evidence="1">Nucleus</location>
    </subcellularLocation>
</comment>
<dbReference type="PRINTS" id="PR00047">
    <property type="entry name" value="STROIDFINGER"/>
</dbReference>
<dbReference type="SMART" id="SM00399">
    <property type="entry name" value="ZnF_C4"/>
    <property type="match status" value="1"/>
</dbReference>
<evidence type="ECO:0000256" key="5">
    <source>
        <dbReference type="ARBA" id="ARBA00023015"/>
    </source>
</evidence>
<dbReference type="Pfam" id="PF00105">
    <property type="entry name" value="zf-C4"/>
    <property type="match status" value="1"/>
</dbReference>
<keyword evidence="7" id="KW-0804">Transcription</keyword>
<dbReference type="AlphaFoldDB" id="A0A818YP42"/>
<comment type="caution">
    <text evidence="12">The sequence shown here is derived from an EMBL/GenBank/DDBJ whole genome shotgun (WGS) entry which is preliminary data.</text>
</comment>
<evidence type="ECO:0000313" key="13">
    <source>
        <dbReference type="Proteomes" id="UP000663872"/>
    </source>
</evidence>
<dbReference type="PROSITE" id="PS51843">
    <property type="entry name" value="NR_LBD"/>
    <property type="match status" value="1"/>
</dbReference>
<dbReference type="Proteomes" id="UP000663872">
    <property type="component" value="Unassembled WGS sequence"/>
</dbReference>
<dbReference type="GO" id="GO:0005634">
    <property type="term" value="C:nucleus"/>
    <property type="evidence" value="ECO:0007669"/>
    <property type="project" value="UniProtKB-SubCell"/>
</dbReference>
<evidence type="ECO:0000256" key="7">
    <source>
        <dbReference type="ARBA" id="ARBA00023163"/>
    </source>
</evidence>
<evidence type="ECO:0000256" key="3">
    <source>
        <dbReference type="ARBA" id="ARBA00022771"/>
    </source>
</evidence>
<evidence type="ECO:0000256" key="4">
    <source>
        <dbReference type="ARBA" id="ARBA00022833"/>
    </source>
</evidence>
<keyword evidence="9" id="KW-0539">Nucleus</keyword>
<keyword evidence="2" id="KW-0479">Metal-binding</keyword>
<proteinExistence type="predicted"/>
<dbReference type="SUPFAM" id="SSF48508">
    <property type="entry name" value="Nuclear receptor ligand-binding domain"/>
    <property type="match status" value="1"/>
</dbReference>
<reference evidence="12" key="1">
    <citation type="submission" date="2021-02" db="EMBL/GenBank/DDBJ databases">
        <authorList>
            <person name="Nowell W R."/>
        </authorList>
    </citation>
    <scope>NUCLEOTIDE SEQUENCE</scope>
</reference>
<dbReference type="InterPro" id="IPR035500">
    <property type="entry name" value="NHR-like_dom_sf"/>
</dbReference>
<keyword evidence="3" id="KW-0863">Zinc-finger</keyword>
<name>A0A818YP42_9BILA</name>
<keyword evidence="8" id="KW-0675">Receptor</keyword>
<dbReference type="EMBL" id="CAJNYT010005585">
    <property type="protein sequence ID" value="CAF3757403.1"/>
    <property type="molecule type" value="Genomic_DNA"/>
</dbReference>
<dbReference type="PANTHER" id="PTHR45805">
    <property type="entry name" value="NUCLEAR HORMONE RECEPTOR HR3-RELATED"/>
    <property type="match status" value="1"/>
</dbReference>
<dbReference type="GO" id="GO:0004879">
    <property type="term" value="F:nuclear receptor activity"/>
    <property type="evidence" value="ECO:0007669"/>
    <property type="project" value="TreeGrafter"/>
</dbReference>
<evidence type="ECO:0000259" key="11">
    <source>
        <dbReference type="PROSITE" id="PS51843"/>
    </source>
</evidence>
<dbReference type="PROSITE" id="PS00031">
    <property type="entry name" value="NUCLEAR_REC_DBD_1"/>
    <property type="match status" value="1"/>
</dbReference>
<evidence type="ECO:0000313" key="12">
    <source>
        <dbReference type="EMBL" id="CAF3757403.1"/>
    </source>
</evidence>
<gene>
    <name evidence="12" type="ORF">GRG538_LOCUS31744</name>
</gene>